<organism evidence="1 2">
    <name type="scientific">Durusdinium trenchii</name>
    <dbReference type="NCBI Taxonomy" id="1381693"/>
    <lineage>
        <taxon>Eukaryota</taxon>
        <taxon>Sar</taxon>
        <taxon>Alveolata</taxon>
        <taxon>Dinophyceae</taxon>
        <taxon>Suessiales</taxon>
        <taxon>Symbiodiniaceae</taxon>
        <taxon>Durusdinium</taxon>
    </lineage>
</organism>
<sequence length="239" mass="25674">ACGGTDVVKKVVKALTANTSIQRLALVDAHGYDAFPVQVEFAPKIEMKAEVIFHKLISTSSLDLASHPCEIESPKTVCATIVTDSGTTKKRRATPADMISDRITSNLYEKCRLKTCHIAGFPDFAPLVGELNEAAASGPTTDQEFKVTAVHPSGCLVIQEQFYQKWDGEEAPAPDFRRLAAEHDEKFNAANVRLATPAAAATPAPPAENVKVELVEPGDTITQNTIASLPSPLCAQRFS</sequence>
<protein>
    <submittedName>
        <fullName evidence="1">Uncharacterized protein</fullName>
    </submittedName>
</protein>
<keyword evidence="2" id="KW-1185">Reference proteome</keyword>
<accession>A0ABP0KK50</accession>
<evidence type="ECO:0000313" key="1">
    <source>
        <dbReference type="EMBL" id="CAK9026869.1"/>
    </source>
</evidence>
<comment type="caution">
    <text evidence="1">The sequence shown here is derived from an EMBL/GenBank/DDBJ whole genome shotgun (WGS) entry which is preliminary data.</text>
</comment>
<gene>
    <name evidence="1" type="ORF">SCF082_LOCUS17698</name>
</gene>
<reference evidence="1 2" key="1">
    <citation type="submission" date="2024-02" db="EMBL/GenBank/DDBJ databases">
        <authorList>
            <person name="Chen Y."/>
            <person name="Shah S."/>
            <person name="Dougan E. K."/>
            <person name="Thang M."/>
            <person name="Chan C."/>
        </authorList>
    </citation>
    <scope>NUCLEOTIDE SEQUENCE [LARGE SCALE GENOMIC DNA]</scope>
</reference>
<dbReference type="EMBL" id="CAXAMM010011728">
    <property type="protein sequence ID" value="CAK9026869.1"/>
    <property type="molecule type" value="Genomic_DNA"/>
</dbReference>
<dbReference type="Proteomes" id="UP001642464">
    <property type="component" value="Unassembled WGS sequence"/>
</dbReference>
<evidence type="ECO:0000313" key="2">
    <source>
        <dbReference type="Proteomes" id="UP001642464"/>
    </source>
</evidence>
<feature type="non-terminal residue" evidence="1">
    <location>
        <position position="1"/>
    </location>
</feature>
<proteinExistence type="predicted"/>
<name>A0ABP0KK50_9DINO</name>